<protein>
    <submittedName>
        <fullName evidence="3">RNA ligase</fullName>
    </submittedName>
</protein>
<dbReference type="CDD" id="cd07894">
    <property type="entry name" value="Adenylation_RNA_ligase"/>
    <property type="match status" value="1"/>
</dbReference>
<dbReference type="InterPro" id="IPR021122">
    <property type="entry name" value="RNA_ligase_dom_REL/Rnl2"/>
</dbReference>
<dbReference type="PRINTS" id="PR01048">
    <property type="entry name" value="Y414FAMILY"/>
</dbReference>
<dbReference type="Gene3D" id="3.10.450.740">
    <property type="match status" value="1"/>
</dbReference>
<evidence type="ECO:0000259" key="2">
    <source>
        <dbReference type="Pfam" id="PF18330"/>
    </source>
</evidence>
<comment type="caution">
    <text evidence="3">The sequence shown here is derived from an EMBL/GenBank/DDBJ whole genome shotgun (WGS) entry which is preliminary data.</text>
</comment>
<dbReference type="InterPro" id="IPR001072">
    <property type="entry name" value="RNA_ligase_Pab1020"/>
</dbReference>
<keyword evidence="3" id="KW-0436">Ligase</keyword>
<proteinExistence type="predicted"/>
<gene>
    <name evidence="3" type="ORF">EMLJLAPB_00054</name>
    <name evidence="4" type="ORF">FFODKBPE_00463</name>
</gene>
<dbReference type="EMBL" id="CAJHIP010000019">
    <property type="protein sequence ID" value="CAD6493280.1"/>
    <property type="molecule type" value="Genomic_DNA"/>
</dbReference>
<organism evidence="3 5">
    <name type="scientific">Candidatus Argoarchaeum ethanivorans</name>
    <dbReference type="NCBI Taxonomy" id="2608793"/>
    <lineage>
        <taxon>Archaea</taxon>
        <taxon>Methanobacteriati</taxon>
        <taxon>Methanobacteriota</taxon>
        <taxon>Stenosarchaea group</taxon>
        <taxon>Methanomicrobia</taxon>
        <taxon>Methanosarcinales</taxon>
        <taxon>Methanosarcinales incertae sedis</taxon>
        <taxon>GOM Arc I cluster</taxon>
        <taxon>Candidatus Argoarchaeum</taxon>
    </lineage>
</organism>
<evidence type="ECO:0000313" key="4">
    <source>
        <dbReference type="EMBL" id="CAD6493280.1"/>
    </source>
</evidence>
<dbReference type="Proteomes" id="UP000634805">
    <property type="component" value="Unassembled WGS sequence"/>
</dbReference>
<dbReference type="InterPro" id="IPR041596">
    <property type="entry name" value="Lig_Pab1020_C"/>
</dbReference>
<name>A0A811T196_9EURY</name>
<feature type="domain" description="RNA ligase" evidence="1">
    <location>
        <begin position="88"/>
        <end position="243"/>
    </location>
</feature>
<dbReference type="SUPFAM" id="SSF56091">
    <property type="entry name" value="DNA ligase/mRNA capping enzyme, catalytic domain"/>
    <property type="match status" value="1"/>
</dbReference>
<evidence type="ECO:0000313" key="3">
    <source>
        <dbReference type="EMBL" id="CAD6490956.1"/>
    </source>
</evidence>
<evidence type="ECO:0000259" key="1">
    <source>
        <dbReference type="Pfam" id="PF09414"/>
    </source>
</evidence>
<dbReference type="AlphaFoldDB" id="A0A811T196"/>
<dbReference type="Gene3D" id="3.30.470.30">
    <property type="entry name" value="DNA ligase/mRNA capping enzyme"/>
    <property type="match status" value="1"/>
</dbReference>
<accession>A0A811T196</accession>
<evidence type="ECO:0000313" key="5">
    <source>
        <dbReference type="Proteomes" id="UP000634805"/>
    </source>
</evidence>
<dbReference type="Gene3D" id="3.30.70.2160">
    <property type="match status" value="1"/>
</dbReference>
<dbReference type="EMBL" id="CAJHIS010000001">
    <property type="protein sequence ID" value="CAD6490956.1"/>
    <property type="molecule type" value="Genomic_DNA"/>
</dbReference>
<sequence>MNEIPADIDIDKIAELFHTTKQRVRGLLNRRTLHKTPDGNLILDKSISGVGSGTNVFLKNYEVVRGFPKIQRAMMLQSALAAHFSCKSVAVEEKMNGYNTRVAFIDNKIIALTRGGHTCPYTTEKAQTLIPEKIFTDHPGIVLCGEMAGPDSPYVPKNIYNVKSLEFFLFDIREKNTGIPLSVAAKYNIAEQYNITCTKLFGIYPIAEAYNKITRIIKNLGACGREGVVIKDPAMKQPPLKYTSSQSNCSDLQHAFTYYHDYAKSFFYSRIAREAFQSVEWNETPEEIQHRCIQLGGSILQPMIATIKKIQGEEKISENVQILVKSLQTAEKFKEHLRILGIDAIFHKPEKINNEYLVKIQKINQRTNDKTESILTGDTW</sequence>
<feature type="domain" description="RNA ligase Pab1020 C-terminal" evidence="2">
    <location>
        <begin position="254"/>
        <end position="377"/>
    </location>
</feature>
<dbReference type="Proteomes" id="UP000603056">
    <property type="component" value="Unassembled WGS sequence"/>
</dbReference>
<dbReference type="Pfam" id="PF09414">
    <property type="entry name" value="RNA_ligase"/>
    <property type="match status" value="1"/>
</dbReference>
<dbReference type="NCBIfam" id="TIGR01209">
    <property type="entry name" value="RNA ligase"/>
    <property type="match status" value="1"/>
</dbReference>
<dbReference type="Pfam" id="PF18330">
    <property type="entry name" value="Lig_C"/>
    <property type="match status" value="1"/>
</dbReference>
<dbReference type="Gene3D" id="3.30.1490.70">
    <property type="match status" value="1"/>
</dbReference>
<reference evidence="3" key="1">
    <citation type="submission" date="2020-10" db="EMBL/GenBank/DDBJ databases">
        <authorList>
            <person name="Hahn C.J."/>
            <person name="Laso-Perez R."/>
            <person name="Vulcano F."/>
            <person name="Vaziourakis K.-M."/>
            <person name="Stokke R."/>
            <person name="Steen I.H."/>
            <person name="Teske A."/>
            <person name="Boetius A."/>
            <person name="Liebeke M."/>
            <person name="Amann R."/>
            <person name="Knittel K."/>
        </authorList>
    </citation>
    <scope>NUCLEOTIDE SEQUENCE</scope>
    <source>
        <strain evidence="3">Gfbio:e3339647-f889-4370-9287-4fb5cb688e4c:AG392D22_GoMArc1</strain>
        <strain evidence="4">Gfbio:e3339647-f889-4370-9287-4fb5cb688e4c:AG394J04_GoMArc1</strain>
    </source>
</reference>
<dbReference type="GO" id="GO:0016874">
    <property type="term" value="F:ligase activity"/>
    <property type="evidence" value="ECO:0007669"/>
    <property type="project" value="UniProtKB-KW"/>
</dbReference>